<evidence type="ECO:0000256" key="6">
    <source>
        <dbReference type="ARBA" id="ARBA00023136"/>
    </source>
</evidence>
<keyword evidence="4" id="KW-0812">Transmembrane</keyword>
<dbReference type="PANTHER" id="PTHR20961">
    <property type="entry name" value="GLYCOSYLTRANSFERASE"/>
    <property type="match status" value="1"/>
</dbReference>
<evidence type="ECO:0000313" key="10">
    <source>
        <dbReference type="EMBL" id="KAG7575443.1"/>
    </source>
</evidence>
<feature type="compositionally biased region" description="Basic and acidic residues" evidence="8">
    <location>
        <begin position="158"/>
        <end position="167"/>
    </location>
</feature>
<keyword evidence="3" id="KW-0808">Transferase</keyword>
<proteinExistence type="predicted"/>
<feature type="region of interest" description="Disordered" evidence="8">
    <location>
        <begin position="1"/>
        <end position="26"/>
    </location>
</feature>
<dbReference type="OrthoDB" id="529273at2759"/>
<dbReference type="AlphaFoldDB" id="A0A8K0JSN4"/>
<evidence type="ECO:0000256" key="5">
    <source>
        <dbReference type="ARBA" id="ARBA00022989"/>
    </source>
</evidence>
<evidence type="ECO:0000256" key="4">
    <source>
        <dbReference type="ARBA" id="ARBA00022692"/>
    </source>
</evidence>
<dbReference type="InterPro" id="IPR049625">
    <property type="entry name" value="Glyco_transf_61_cat"/>
</dbReference>
<name>A0A8K0JSN4_9TREE</name>
<protein>
    <recommendedName>
        <fullName evidence="9">Glycosyltransferase 61 catalytic domain-containing protein</fullName>
    </recommendedName>
</protein>
<evidence type="ECO:0000256" key="7">
    <source>
        <dbReference type="ARBA" id="ARBA00023180"/>
    </source>
</evidence>
<gene>
    <name evidence="10" type="ORF">FFLO_00262</name>
</gene>
<dbReference type="EMBL" id="JABELV010000003">
    <property type="protein sequence ID" value="KAG7575443.1"/>
    <property type="molecule type" value="Genomic_DNA"/>
</dbReference>
<evidence type="ECO:0000256" key="1">
    <source>
        <dbReference type="ARBA" id="ARBA00004167"/>
    </source>
</evidence>
<dbReference type="GO" id="GO:0097363">
    <property type="term" value="F:protein O-acetylglucosaminyltransferase activity"/>
    <property type="evidence" value="ECO:0007669"/>
    <property type="project" value="TreeGrafter"/>
</dbReference>
<keyword evidence="6" id="KW-0472">Membrane</keyword>
<keyword evidence="2" id="KW-0328">Glycosyltransferase</keyword>
<keyword evidence="5" id="KW-1133">Transmembrane helix</keyword>
<dbReference type="GO" id="GO:0035269">
    <property type="term" value="P:protein O-linked glycosylation via mannose"/>
    <property type="evidence" value="ECO:0007669"/>
    <property type="project" value="TreeGrafter"/>
</dbReference>
<dbReference type="PANTHER" id="PTHR20961:SF38">
    <property type="entry name" value="PROTEIN O-LINKED-MANNOSE BETA-1,4-N-ACETYLGLUCOSAMINYLTRANSFERASE 2"/>
    <property type="match status" value="1"/>
</dbReference>
<dbReference type="Pfam" id="PF04577">
    <property type="entry name" value="Glyco_transf_61"/>
    <property type="match status" value="1"/>
</dbReference>
<comment type="caution">
    <text evidence="10">The sequence shown here is derived from an EMBL/GenBank/DDBJ whole genome shotgun (WGS) entry which is preliminary data.</text>
</comment>
<evidence type="ECO:0000256" key="2">
    <source>
        <dbReference type="ARBA" id="ARBA00022676"/>
    </source>
</evidence>
<comment type="subcellular location">
    <subcellularLocation>
        <location evidence="1">Membrane</location>
        <topology evidence="1">Single-pass membrane protein</topology>
    </subcellularLocation>
</comment>
<feature type="region of interest" description="Disordered" evidence="8">
    <location>
        <begin position="139"/>
        <end position="170"/>
    </location>
</feature>
<evidence type="ECO:0000256" key="3">
    <source>
        <dbReference type="ARBA" id="ARBA00022679"/>
    </source>
</evidence>
<dbReference type="GO" id="GO:0016020">
    <property type="term" value="C:membrane"/>
    <property type="evidence" value="ECO:0007669"/>
    <property type="project" value="UniProtKB-SubCell"/>
</dbReference>
<evidence type="ECO:0000256" key="8">
    <source>
        <dbReference type="SAM" id="MobiDB-lite"/>
    </source>
</evidence>
<feature type="domain" description="Glycosyltransferase 61 catalytic" evidence="9">
    <location>
        <begin position="538"/>
        <end position="616"/>
    </location>
</feature>
<dbReference type="Proteomes" id="UP000812966">
    <property type="component" value="Unassembled WGS sequence"/>
</dbReference>
<keyword evidence="7" id="KW-0325">Glycoprotein</keyword>
<organism evidence="10 11">
    <name type="scientific">Filobasidium floriforme</name>
    <dbReference type="NCBI Taxonomy" id="5210"/>
    <lineage>
        <taxon>Eukaryota</taxon>
        <taxon>Fungi</taxon>
        <taxon>Dikarya</taxon>
        <taxon>Basidiomycota</taxon>
        <taxon>Agaricomycotina</taxon>
        <taxon>Tremellomycetes</taxon>
        <taxon>Filobasidiales</taxon>
        <taxon>Filobasidiaceae</taxon>
        <taxon>Filobasidium</taxon>
    </lineage>
</organism>
<dbReference type="GO" id="GO:0005783">
    <property type="term" value="C:endoplasmic reticulum"/>
    <property type="evidence" value="ECO:0007669"/>
    <property type="project" value="TreeGrafter"/>
</dbReference>
<keyword evidence="11" id="KW-1185">Reference proteome</keyword>
<evidence type="ECO:0000313" key="11">
    <source>
        <dbReference type="Proteomes" id="UP000812966"/>
    </source>
</evidence>
<dbReference type="InterPro" id="IPR007657">
    <property type="entry name" value="Glycosyltransferase_61"/>
</dbReference>
<reference evidence="10" key="1">
    <citation type="submission" date="2020-04" db="EMBL/GenBank/DDBJ databases">
        <title>Analysis of mating type loci in Filobasidium floriforme.</title>
        <authorList>
            <person name="Nowrousian M."/>
        </authorList>
    </citation>
    <scope>NUCLEOTIDE SEQUENCE</scope>
    <source>
        <strain evidence="10">CBS 6242</strain>
    </source>
</reference>
<evidence type="ECO:0000259" key="9">
    <source>
        <dbReference type="Pfam" id="PF04577"/>
    </source>
</evidence>
<sequence>MLPSLSIPALARPATPPRSPHIENPVTSSFPFLSNKEYMASLGGTSAAGNGPISSTGSTFSTSSSVEGAARAAVEAPFHAGPTNPYSPALRARASRNIRPTRRDVLLCGLTLVFAWLLFGGGGRDGGSLSDTRDAYRSEAGRSQDDIDGGYSQSSRQKYHDDDDHPDGPGYLSRLGKWGSFVPGLGGLLGSKGTTRGHGQGDFGIETICEVGSGGTVKIHGYSDSVAKHPIITAQVDTVDADGDLFDESDAPGLTRLAAHQPGWTIFENLYLSGGTLWVVTDDPSVYPEMRLMTSTGLPANGDPGNEAAREPKGDELMFITPGQARKKWGDRVWEMEGVTWLFNDGQFIDHYYHFAAELLLGVWRTYASLGRAFGPDGTTTLPAPARAWFIRHTEQTWRDKPRFNSAILWSAFPSMSVLYQDDWADIKRSTSSGLEKAYIFPRAILADRSAAFRGQHTASTSRTVASAMQVGDPGPWWWEPVRRQVLRFAGVQEDVLDISLEGYGAVDPAKLSVDPDLVKELTPPAREPLSSLKEMGKQPLVTYISRQSSRRRLTPESHKDLVKALEAHSKANGWELMVVEAEKLSKEEQLQLAARTTIMLGVHGNGLTHLLWMPATPRSAVIEMFVKGGFARDYQWTAQNLGIRHFAVRHDEYSTSPNEPKVDYPEGFQGTGITVKGEVVAQLIDDRLAGKL</sequence>
<accession>A0A8K0JSN4</accession>